<evidence type="ECO:0000313" key="2">
    <source>
        <dbReference type="Proteomes" id="UP001207742"/>
    </source>
</evidence>
<reference evidence="1 2" key="1">
    <citation type="submission" date="2022-10" db="EMBL/GenBank/DDBJ databases">
        <title>Chitinophaga nivalis PC15 sp. nov., isolated from Pyeongchang county, South Korea.</title>
        <authorList>
            <person name="Trinh H.N."/>
        </authorList>
    </citation>
    <scope>NUCLEOTIDE SEQUENCE [LARGE SCALE GENOMIC DNA]</scope>
    <source>
        <strain evidence="1 2">PC14</strain>
    </source>
</reference>
<dbReference type="RefSeq" id="WP_264729152.1">
    <property type="nucleotide sequence ID" value="NZ_JAPDNR010000001.1"/>
</dbReference>
<organism evidence="1 2">
    <name type="scientific">Chitinophaga nivalis</name>
    <dbReference type="NCBI Taxonomy" id="2991709"/>
    <lineage>
        <taxon>Bacteria</taxon>
        <taxon>Pseudomonadati</taxon>
        <taxon>Bacteroidota</taxon>
        <taxon>Chitinophagia</taxon>
        <taxon>Chitinophagales</taxon>
        <taxon>Chitinophagaceae</taxon>
        <taxon>Chitinophaga</taxon>
    </lineage>
</organism>
<evidence type="ECO:0000313" key="1">
    <source>
        <dbReference type="EMBL" id="MCW3483632.1"/>
    </source>
</evidence>
<dbReference type="EMBL" id="JAPDNS010000001">
    <property type="protein sequence ID" value="MCW3483632.1"/>
    <property type="molecule type" value="Genomic_DNA"/>
</dbReference>
<sequence>MKKLVSNAKMLSRIDMKKINGGVAAANNSCDQPGGCTWYCMLKGHSGGRCYEKLNICLCRDL</sequence>
<evidence type="ECO:0008006" key="3">
    <source>
        <dbReference type="Google" id="ProtNLM"/>
    </source>
</evidence>
<keyword evidence="2" id="KW-1185">Reference proteome</keyword>
<accession>A0ABT3II41</accession>
<name>A0ABT3II41_9BACT</name>
<proteinExistence type="predicted"/>
<dbReference type="Proteomes" id="UP001207742">
    <property type="component" value="Unassembled WGS sequence"/>
</dbReference>
<gene>
    <name evidence="1" type="ORF">OL497_06990</name>
</gene>
<comment type="caution">
    <text evidence="1">The sequence shown here is derived from an EMBL/GenBank/DDBJ whole genome shotgun (WGS) entry which is preliminary data.</text>
</comment>
<protein>
    <recommendedName>
        <fullName evidence="3">Bacteriocin</fullName>
    </recommendedName>
</protein>